<feature type="domain" description="SOCS box" evidence="2">
    <location>
        <begin position="104"/>
        <end position="152"/>
    </location>
</feature>
<dbReference type="Proteomes" id="UP000515163">
    <property type="component" value="Unplaced"/>
</dbReference>
<protein>
    <submittedName>
        <fullName evidence="4">von Hippel-Lindau-like protein</fullName>
    </submittedName>
</protein>
<dbReference type="InterPro" id="IPR022772">
    <property type="entry name" value="VHL_tumour_suppress_b/a_dom"/>
</dbReference>
<dbReference type="InterPro" id="IPR024053">
    <property type="entry name" value="VHL_beta_dom"/>
</dbReference>
<dbReference type="FunCoup" id="A0A6P8IST5">
    <property type="interactions" value="2647"/>
</dbReference>
<evidence type="ECO:0000313" key="4">
    <source>
        <dbReference type="RefSeq" id="XP_031570054.1"/>
    </source>
</evidence>
<dbReference type="PROSITE" id="PS50225">
    <property type="entry name" value="SOCS"/>
    <property type="match status" value="1"/>
</dbReference>
<dbReference type="KEGG" id="aten:116304457"/>
<evidence type="ECO:0000259" key="2">
    <source>
        <dbReference type="PROSITE" id="PS50225"/>
    </source>
</evidence>
<dbReference type="GeneID" id="116304457"/>
<keyword evidence="3" id="KW-1185">Reference proteome</keyword>
<dbReference type="RefSeq" id="XP_031570054.1">
    <property type="nucleotide sequence ID" value="XM_031714194.1"/>
</dbReference>
<sequence>MENNDQDQEEQGMRSLHHHCVSPVRFQNRTGRNVNLIWIDYEGKQGMLVELQKEQDQNLNTYVTHPWLAEDSETKERLLLNFSEVFFPVEPEIVINDFRPRRAQAKRILVKITTPVHRLEKYCKQVILGLVDKENIKHLPLPPIIIKILLES</sequence>
<dbReference type="InterPro" id="IPR037140">
    <property type="entry name" value="VHL_beta_dom_sf"/>
</dbReference>
<gene>
    <name evidence="4" type="primary">LOC116304457</name>
</gene>
<dbReference type="AlphaFoldDB" id="A0A6P8IST5"/>
<dbReference type="Gene3D" id="2.60.40.780">
    <property type="entry name" value="von Hippel-Lindau disease tumour suppressor, beta domain"/>
    <property type="match status" value="1"/>
</dbReference>
<dbReference type="SUPFAM" id="SSF49468">
    <property type="entry name" value="VHL"/>
    <property type="match status" value="1"/>
</dbReference>
<reference evidence="4" key="1">
    <citation type="submission" date="2025-08" db="UniProtKB">
        <authorList>
            <consortium name="RefSeq"/>
        </authorList>
    </citation>
    <scope>IDENTIFICATION</scope>
    <source>
        <tissue evidence="4">Tentacle</tissue>
    </source>
</reference>
<dbReference type="Pfam" id="PF01847">
    <property type="entry name" value="VHL"/>
    <property type="match status" value="1"/>
</dbReference>
<evidence type="ECO:0000256" key="1">
    <source>
        <dbReference type="ARBA" id="ARBA00010057"/>
    </source>
</evidence>
<dbReference type="InterPro" id="IPR036208">
    <property type="entry name" value="VHL_sf"/>
</dbReference>
<dbReference type="OrthoDB" id="413400at2759"/>
<name>A0A6P8IST5_ACTTE</name>
<dbReference type="CDD" id="cd05468">
    <property type="entry name" value="pVHL"/>
    <property type="match status" value="1"/>
</dbReference>
<dbReference type="InterPro" id="IPR001496">
    <property type="entry name" value="SOCS_box"/>
</dbReference>
<evidence type="ECO:0000313" key="3">
    <source>
        <dbReference type="Proteomes" id="UP000515163"/>
    </source>
</evidence>
<proteinExistence type="inferred from homology"/>
<dbReference type="FunFam" id="2.60.40.780:FF:000001">
    <property type="entry name" value="von Hippel-Lindau disease tumor suppressor"/>
    <property type="match status" value="1"/>
</dbReference>
<accession>A0A6P8IST5</accession>
<comment type="similarity">
    <text evidence="1">Belongs to the VHL family.</text>
</comment>
<organism evidence="3 4">
    <name type="scientific">Actinia tenebrosa</name>
    <name type="common">Australian red waratah sea anemone</name>
    <dbReference type="NCBI Taxonomy" id="6105"/>
    <lineage>
        <taxon>Eukaryota</taxon>
        <taxon>Metazoa</taxon>
        <taxon>Cnidaria</taxon>
        <taxon>Anthozoa</taxon>
        <taxon>Hexacorallia</taxon>
        <taxon>Actiniaria</taxon>
        <taxon>Actiniidae</taxon>
        <taxon>Actinia</taxon>
    </lineage>
</organism>
<dbReference type="InParanoid" id="A0A6P8IST5"/>